<organism evidence="2 3">
    <name type="scientific">Fusarium beomiforme</name>
    <dbReference type="NCBI Taxonomy" id="44412"/>
    <lineage>
        <taxon>Eukaryota</taxon>
        <taxon>Fungi</taxon>
        <taxon>Dikarya</taxon>
        <taxon>Ascomycota</taxon>
        <taxon>Pezizomycotina</taxon>
        <taxon>Sordariomycetes</taxon>
        <taxon>Hypocreomycetidae</taxon>
        <taxon>Hypocreales</taxon>
        <taxon>Nectriaceae</taxon>
        <taxon>Fusarium</taxon>
        <taxon>Fusarium burgessii species complex</taxon>
    </lineage>
</organism>
<sequence length="477" mass="52609">MPKASAASAWPGAPPVTEDGFAFAEGVFFAQASGQNRHRRATATELKEHFTSGNDKDHPAHWFEAQLIHYGLPPSKTKSVARMRLFDAVNAGNLKVPANVSKLETKLKKEWTKNDREAKKGTTSKPATQATPVKTEAKKTAAAGSKRKTNDDEGNATAKKPKTVAPKTATPKERAPAKTPAKTPAKATTKSTAKTAIKAPGADPAATRKPQTVRCIRGGTSQGAGRGASTATEPAKQPRTKQTARRGNGSRWSTGQSRPTAREHSPEEPRFAKPQTARRSGAFAARGRIPAPSGYDDAPPPYSEFPDQEYSSDENNGYDSERHDDEVSLAPLGLLNGDYEIISSDVTEQWDYDLDDLELTLTISGNKLWGRFNLGVYEGVLLIDERPMRSSHDRVRFKWRGREDQGPIMYGDNNTGWMEFHGDGRIEGWLNHQSLSFSARRLPGQGTRSSIDARTLQDEWNGYTYRLYEEENQSRWR</sequence>
<comment type="caution">
    <text evidence="2">The sequence shown here is derived from an EMBL/GenBank/DDBJ whole genome shotgun (WGS) entry which is preliminary data.</text>
</comment>
<gene>
    <name evidence="2" type="ORF">FBEOM_6587</name>
</gene>
<reference evidence="2" key="2">
    <citation type="submission" date="2020-02" db="EMBL/GenBank/DDBJ databases">
        <title>Identification and distribution of gene clusters putatively required for synthesis of sphingolipid metabolism inhibitors in phylogenetically diverse species of the filamentous fungus Fusarium.</title>
        <authorList>
            <person name="Kim H.-S."/>
            <person name="Busman M."/>
            <person name="Brown D.W."/>
            <person name="Divon H."/>
            <person name="Uhlig S."/>
            <person name="Proctor R.H."/>
        </authorList>
    </citation>
    <scope>NUCLEOTIDE SEQUENCE</scope>
    <source>
        <strain evidence="2">NRRL 25174</strain>
    </source>
</reference>
<reference evidence="2" key="1">
    <citation type="journal article" date="2017" name="Mycologia">
        <title>Fusarium algeriense, sp. nov., a novel toxigenic crown rot pathogen of durum wheat from Algeria is nested in the Fusarium burgessii species complex.</title>
        <authorList>
            <person name="Laraba I."/>
            <person name="Keddad A."/>
            <person name="Boureghda H."/>
            <person name="Abdallah N."/>
            <person name="Vaughan M.M."/>
            <person name="Proctor R.H."/>
            <person name="Busman M."/>
            <person name="O'Donnell K."/>
        </authorList>
    </citation>
    <scope>NUCLEOTIDE SEQUENCE</scope>
    <source>
        <strain evidence="2">NRRL 25174</strain>
    </source>
</reference>
<name>A0A9P5AIX7_9HYPO</name>
<feature type="compositionally biased region" description="Basic and acidic residues" evidence="1">
    <location>
        <begin position="107"/>
        <end position="120"/>
    </location>
</feature>
<dbReference type="OrthoDB" id="4121058at2759"/>
<protein>
    <submittedName>
        <fullName evidence="2">Uncharacterized protein</fullName>
    </submittedName>
</protein>
<dbReference type="EMBL" id="PVQB02000284">
    <property type="protein sequence ID" value="KAF4339466.1"/>
    <property type="molecule type" value="Genomic_DNA"/>
</dbReference>
<dbReference type="AlphaFoldDB" id="A0A9P5AIX7"/>
<feature type="compositionally biased region" description="Polar residues" evidence="1">
    <location>
        <begin position="121"/>
        <end position="132"/>
    </location>
</feature>
<feature type="compositionally biased region" description="Basic and acidic residues" evidence="1">
    <location>
        <begin position="260"/>
        <end position="271"/>
    </location>
</feature>
<proteinExistence type="predicted"/>
<evidence type="ECO:0000313" key="3">
    <source>
        <dbReference type="Proteomes" id="UP000730481"/>
    </source>
</evidence>
<feature type="compositionally biased region" description="Low complexity" evidence="1">
    <location>
        <begin position="277"/>
        <end position="288"/>
    </location>
</feature>
<keyword evidence="3" id="KW-1185">Reference proteome</keyword>
<feature type="compositionally biased region" description="Low complexity" evidence="1">
    <location>
        <begin position="177"/>
        <end position="200"/>
    </location>
</feature>
<accession>A0A9P5AIX7</accession>
<evidence type="ECO:0000256" key="1">
    <source>
        <dbReference type="SAM" id="MobiDB-lite"/>
    </source>
</evidence>
<dbReference type="Proteomes" id="UP000730481">
    <property type="component" value="Unassembled WGS sequence"/>
</dbReference>
<evidence type="ECO:0000313" key="2">
    <source>
        <dbReference type="EMBL" id="KAF4339466.1"/>
    </source>
</evidence>
<feature type="region of interest" description="Disordered" evidence="1">
    <location>
        <begin position="107"/>
        <end position="323"/>
    </location>
</feature>
<feature type="compositionally biased region" description="Polar residues" evidence="1">
    <location>
        <begin position="250"/>
        <end position="259"/>
    </location>
</feature>